<dbReference type="InterPro" id="IPR005564">
    <property type="entry name" value="Major_capsid_GpE"/>
</dbReference>
<proteinExistence type="inferred from homology"/>
<keyword evidence="2" id="KW-1185">Reference proteome</keyword>
<gene>
    <name evidence="1" type="ORF">SAMN04488136_1693</name>
</gene>
<evidence type="ECO:0000313" key="2">
    <source>
        <dbReference type="Proteomes" id="UP000198854"/>
    </source>
</evidence>
<dbReference type="STRING" id="861298.SAMN04488136_1693"/>
<dbReference type="Gene3D" id="3.30.1930.10">
    <property type="entry name" value="capsid protein of prophage domain"/>
    <property type="match status" value="1"/>
</dbReference>
<dbReference type="HAMAP" id="MF_04133">
    <property type="entry name" value="CAPSID_LAMBDA"/>
    <property type="match status" value="1"/>
</dbReference>
<evidence type="ECO:0000313" key="1">
    <source>
        <dbReference type="EMBL" id="SDI11592.1"/>
    </source>
</evidence>
<sequence>MPDLFTPRQLLGAIYQKGVRRDSFFKRMWFSEVHTFSTEKVDLDMVPSKTKIAAYCSPMIGAVADRSQGFSTSSFKPAYVKSKHPVNSNMTIKRLPGEDYASPKSPADRQAALVMQNIKMENQAIEDREELMCAEMILTGKTVIDSEYIEKPYEIDSLRNEANTVVLASDEVKWNKVDTETHDPTDDFDTWAEAAEGLIDIAVMDKKAWSYFKKFKAVKDALDTKRGSSSQLETMCKDLGKTVSYKGMIGDVAVVVVSEEYIDRAGVTQKVMPDNTVILGHTSARGLALYGAIQDLNAQNEGLDEAERYAADWIEGHDPAIRLTKVESAPAMYMADTNHFVVITVA</sequence>
<dbReference type="OrthoDB" id="5449178at2"/>
<name>A0A1G8HYF3_9VIBR</name>
<protein>
    <submittedName>
        <fullName evidence="1">Phage major capsid protein E</fullName>
    </submittedName>
</protein>
<dbReference type="Proteomes" id="UP000198854">
    <property type="component" value="Unassembled WGS sequence"/>
</dbReference>
<reference evidence="1 2" key="1">
    <citation type="submission" date="2016-10" db="EMBL/GenBank/DDBJ databases">
        <authorList>
            <person name="de Groot N.N."/>
        </authorList>
    </citation>
    <scope>NUCLEOTIDE SEQUENCE [LARGE SCALE GENOMIC DNA]</scope>
    <source>
        <strain evidence="1 2">CGMCC 1.10228</strain>
    </source>
</reference>
<dbReference type="AlphaFoldDB" id="A0A1G8HYF3"/>
<dbReference type="Pfam" id="PF03864">
    <property type="entry name" value="Phage_cap_E"/>
    <property type="match status" value="1"/>
</dbReference>
<dbReference type="EMBL" id="FNDD01000069">
    <property type="protein sequence ID" value="SDI11592.1"/>
    <property type="molecule type" value="Genomic_DNA"/>
</dbReference>
<accession>A0A1G8HYF3</accession>
<dbReference type="RefSeq" id="WP_093279579.1">
    <property type="nucleotide sequence ID" value="NZ_FNDD01000069.1"/>
</dbReference>
<dbReference type="Gene3D" id="3.15.30.10">
    <property type="entry name" value="putative capsid protein of prophage domain like"/>
    <property type="match status" value="1"/>
</dbReference>
<organism evidence="1 2">
    <name type="scientific">Vibrio xiamenensis</name>
    <dbReference type="NCBI Taxonomy" id="861298"/>
    <lineage>
        <taxon>Bacteria</taxon>
        <taxon>Pseudomonadati</taxon>
        <taxon>Pseudomonadota</taxon>
        <taxon>Gammaproteobacteria</taxon>
        <taxon>Vibrionales</taxon>
        <taxon>Vibrionaceae</taxon>
        <taxon>Vibrio</taxon>
    </lineage>
</organism>